<reference evidence="1 3" key="1">
    <citation type="journal article" date="2019" name="Nat. Ecol. Evol.">
        <title>Megaphylogeny resolves global patterns of mushroom evolution.</title>
        <authorList>
            <person name="Varga T."/>
            <person name="Krizsan K."/>
            <person name="Foldi C."/>
            <person name="Dima B."/>
            <person name="Sanchez-Garcia M."/>
            <person name="Sanchez-Ramirez S."/>
            <person name="Szollosi G.J."/>
            <person name="Szarkandi J.G."/>
            <person name="Papp V."/>
            <person name="Albert L."/>
            <person name="Andreopoulos W."/>
            <person name="Angelini C."/>
            <person name="Antonin V."/>
            <person name="Barry K.W."/>
            <person name="Bougher N.L."/>
            <person name="Buchanan P."/>
            <person name="Buyck B."/>
            <person name="Bense V."/>
            <person name="Catcheside P."/>
            <person name="Chovatia M."/>
            <person name="Cooper J."/>
            <person name="Damon W."/>
            <person name="Desjardin D."/>
            <person name="Finy P."/>
            <person name="Geml J."/>
            <person name="Haridas S."/>
            <person name="Hughes K."/>
            <person name="Justo A."/>
            <person name="Karasinski D."/>
            <person name="Kautmanova I."/>
            <person name="Kiss B."/>
            <person name="Kocsube S."/>
            <person name="Kotiranta H."/>
            <person name="LaButti K.M."/>
            <person name="Lechner B.E."/>
            <person name="Liimatainen K."/>
            <person name="Lipzen A."/>
            <person name="Lukacs Z."/>
            <person name="Mihaltcheva S."/>
            <person name="Morgado L.N."/>
            <person name="Niskanen T."/>
            <person name="Noordeloos M.E."/>
            <person name="Ohm R.A."/>
            <person name="Ortiz-Santana B."/>
            <person name="Ovrebo C."/>
            <person name="Racz N."/>
            <person name="Riley R."/>
            <person name="Savchenko A."/>
            <person name="Shiryaev A."/>
            <person name="Soop K."/>
            <person name="Spirin V."/>
            <person name="Szebenyi C."/>
            <person name="Tomsovsky M."/>
            <person name="Tulloss R.E."/>
            <person name="Uehling J."/>
            <person name="Grigoriev I.V."/>
            <person name="Vagvolgyi C."/>
            <person name="Papp T."/>
            <person name="Martin F.M."/>
            <person name="Miettinen O."/>
            <person name="Hibbett D.S."/>
            <person name="Nagy L.G."/>
        </authorList>
    </citation>
    <scope>NUCLEOTIDE SEQUENCE [LARGE SCALE GENOMIC DNA]</scope>
    <source>
        <strain evidence="1 3">FP101781</strain>
    </source>
</reference>
<organism evidence="1 3">
    <name type="scientific">Coprinellus micaceus</name>
    <name type="common">Glistening ink-cap mushroom</name>
    <name type="synonym">Coprinus micaceus</name>
    <dbReference type="NCBI Taxonomy" id="71717"/>
    <lineage>
        <taxon>Eukaryota</taxon>
        <taxon>Fungi</taxon>
        <taxon>Dikarya</taxon>
        <taxon>Basidiomycota</taxon>
        <taxon>Agaricomycotina</taxon>
        <taxon>Agaricomycetes</taxon>
        <taxon>Agaricomycetidae</taxon>
        <taxon>Agaricales</taxon>
        <taxon>Agaricineae</taxon>
        <taxon>Psathyrellaceae</taxon>
        <taxon>Coprinellus</taxon>
    </lineage>
</organism>
<dbReference type="Proteomes" id="UP000298030">
    <property type="component" value="Unassembled WGS sequence"/>
</dbReference>
<comment type="caution">
    <text evidence="1">The sequence shown here is derived from an EMBL/GenBank/DDBJ whole genome shotgun (WGS) entry which is preliminary data.</text>
</comment>
<dbReference type="EMBL" id="QPFP01000001">
    <property type="protein sequence ID" value="TEB40248.1"/>
    <property type="molecule type" value="Genomic_DNA"/>
</dbReference>
<proteinExistence type="predicted"/>
<accession>A0A4Y7SBW7</accession>
<sequence length="407" mass="45434">MDTLSDEVLSLVLYYTVYDGCEFSDHIEYADISSRVRPFLPEHASFAQSVLLVNRHFHCLGLPLLWRYVVVRSLSALSQIAALSGSLGHHCRRFETRFYEAVDPSFIQGVLRSLPLARVVVFRNFPRAPFGRESPNPDAWFASLTDNCPEATRIQLESTLESPTLQQVVDIINSHPCLQSFVVTAIASRATPETAYEGPQVYVRLVHGLRSLSFGAPYSVFPSCSAERPLDAFLAAIGPRIILPNLTMLHIMQYSRAAHDLARRVGPQLAELLFVGPHLGFTVETPFWDLCPSLETGVWLVKDWPRAFISRDVPSAHPTVRRVFIVLVKSTKETPQLYVAKIREACGWFSAHAYPALESVWVVLEGGVPPIVEHEEWFKGARARLAPRIVLNVASGCGPNFRAATPF</sequence>
<evidence type="ECO:0000313" key="3">
    <source>
        <dbReference type="Proteomes" id="UP000298030"/>
    </source>
</evidence>
<evidence type="ECO:0000313" key="1">
    <source>
        <dbReference type="EMBL" id="TEB19191.1"/>
    </source>
</evidence>
<evidence type="ECO:0000313" key="2">
    <source>
        <dbReference type="EMBL" id="TEB40248.1"/>
    </source>
</evidence>
<keyword evidence="3" id="KW-1185">Reference proteome</keyword>
<gene>
    <name evidence="2" type="ORF">FA13DRAFT_1784829</name>
    <name evidence="1" type="ORF">FA13DRAFT_1802516</name>
</gene>
<dbReference type="EMBL" id="QPFP01000203">
    <property type="protein sequence ID" value="TEB19191.1"/>
    <property type="molecule type" value="Genomic_DNA"/>
</dbReference>
<protein>
    <submittedName>
        <fullName evidence="1">Uncharacterized protein</fullName>
    </submittedName>
</protein>
<name>A0A4Y7SBW7_COPMI</name>
<dbReference type="AlphaFoldDB" id="A0A4Y7SBW7"/>